<dbReference type="Gene3D" id="3.30.420.10">
    <property type="entry name" value="Ribonuclease H-like superfamily/Ribonuclease H"/>
    <property type="match status" value="1"/>
</dbReference>
<protein>
    <submittedName>
        <fullName evidence="3">Uncharacterized protein LOC135194311</fullName>
    </submittedName>
</protein>
<evidence type="ECO:0000313" key="3">
    <source>
        <dbReference type="RefSeq" id="XP_064075696.1"/>
    </source>
</evidence>
<dbReference type="Proteomes" id="UP001652626">
    <property type="component" value="Chromosome 29"/>
</dbReference>
<dbReference type="GeneID" id="135194311"/>
<proteinExistence type="predicted"/>
<feature type="region of interest" description="Disordered" evidence="1">
    <location>
        <begin position="255"/>
        <end position="275"/>
    </location>
</feature>
<accession>A0ABM4AWK8</accession>
<evidence type="ECO:0000313" key="2">
    <source>
        <dbReference type="Proteomes" id="UP001652626"/>
    </source>
</evidence>
<name>A0ABM4AWK8_VANTA</name>
<keyword evidence="2" id="KW-1185">Reference proteome</keyword>
<gene>
    <name evidence="3" type="primary">LOC135194311</name>
</gene>
<reference evidence="3" key="1">
    <citation type="submission" date="2025-08" db="UniProtKB">
        <authorList>
            <consortium name="RefSeq"/>
        </authorList>
    </citation>
    <scope>IDENTIFICATION</scope>
    <source>
        <tissue evidence="3">Whole body</tissue>
    </source>
</reference>
<dbReference type="RefSeq" id="XP_064075696.1">
    <property type="nucleotide sequence ID" value="XM_064219626.1"/>
</dbReference>
<evidence type="ECO:0000256" key="1">
    <source>
        <dbReference type="SAM" id="MobiDB-lite"/>
    </source>
</evidence>
<organism evidence="2 3">
    <name type="scientific">Vanessa tameamea</name>
    <name type="common">Kamehameha butterfly</name>
    <dbReference type="NCBI Taxonomy" id="334116"/>
    <lineage>
        <taxon>Eukaryota</taxon>
        <taxon>Metazoa</taxon>
        <taxon>Ecdysozoa</taxon>
        <taxon>Arthropoda</taxon>
        <taxon>Hexapoda</taxon>
        <taxon>Insecta</taxon>
        <taxon>Pterygota</taxon>
        <taxon>Neoptera</taxon>
        <taxon>Endopterygota</taxon>
        <taxon>Lepidoptera</taxon>
        <taxon>Glossata</taxon>
        <taxon>Ditrysia</taxon>
        <taxon>Papilionoidea</taxon>
        <taxon>Nymphalidae</taxon>
        <taxon>Nymphalinae</taxon>
        <taxon>Vanessa</taxon>
    </lineage>
</organism>
<sequence length="275" mass="31680">MAHVDALSRGPVGEPTDMDTEHVLDVLHVDEIRDWIATVQEDDSEIKRMTNIFEDDKTKFVADSEWTGERFNRTISDALSAKCHDGNDNIWDEFIGEVQLGINTTVNKTTGKSPSELLFGCRLMNAAENLLADVITDTTERIEGDALDRLRSEARKRIEKQQEYAKKQFDKHRTCQRQYNVGDLVRIKRTVIDKDHVGKSHKLIPKFQGPYRILKILPNDRFLIEDTPLTKRGNKRYENVVALDKIYPWMNYKGYSSDNSDSDQSESSEIRESEI</sequence>
<dbReference type="InterPro" id="IPR036397">
    <property type="entry name" value="RNaseH_sf"/>
</dbReference>